<keyword evidence="2 4" id="KW-0378">Hydrolase</keyword>
<evidence type="ECO:0000256" key="4">
    <source>
        <dbReference type="PROSITE-ProRule" id="PRU01100"/>
    </source>
</evidence>
<dbReference type="EMBL" id="JACHDN010000001">
    <property type="protein sequence ID" value="MBB5473423.1"/>
    <property type="molecule type" value="Genomic_DNA"/>
</dbReference>
<dbReference type="InterPro" id="IPR000805">
    <property type="entry name" value="Glyco_hydro_26"/>
</dbReference>
<reference evidence="9 11" key="2">
    <citation type="submission" date="2020-08" db="EMBL/GenBank/DDBJ databases">
        <title>Sequencing the genomes of 1000 actinobacteria strains.</title>
        <authorList>
            <person name="Klenk H.-P."/>
        </authorList>
    </citation>
    <scope>NUCLEOTIDE SEQUENCE [LARGE SCALE GENOMIC DNA]</scope>
    <source>
        <strain evidence="9 11">DSM 9581</strain>
    </source>
</reference>
<dbReference type="Proteomes" id="UP000564629">
    <property type="component" value="Unassembled WGS sequence"/>
</dbReference>
<feature type="active site" description="Proton donor" evidence="4">
    <location>
        <position position="309"/>
    </location>
</feature>
<keyword evidence="10" id="KW-1185">Reference proteome</keyword>
<evidence type="ECO:0000313" key="8">
    <source>
        <dbReference type="EMBL" id="GEL45294.1"/>
    </source>
</evidence>
<evidence type="ECO:0000313" key="10">
    <source>
        <dbReference type="Proteomes" id="UP000321723"/>
    </source>
</evidence>
<evidence type="ECO:0000313" key="9">
    <source>
        <dbReference type="EMBL" id="MBB5473423.1"/>
    </source>
</evidence>
<evidence type="ECO:0000313" key="11">
    <source>
        <dbReference type="Proteomes" id="UP000564629"/>
    </source>
</evidence>
<organism evidence="8 10">
    <name type="scientific">Cellulomonas hominis</name>
    <dbReference type="NCBI Taxonomy" id="156981"/>
    <lineage>
        <taxon>Bacteria</taxon>
        <taxon>Bacillati</taxon>
        <taxon>Actinomycetota</taxon>
        <taxon>Actinomycetes</taxon>
        <taxon>Micrococcales</taxon>
        <taxon>Cellulomonadaceae</taxon>
        <taxon>Cellulomonas</taxon>
    </lineage>
</organism>
<dbReference type="InterPro" id="IPR022790">
    <property type="entry name" value="GH26_dom"/>
</dbReference>
<accession>A0A511F9Q9</accession>
<proteinExistence type="inferred from homology"/>
<keyword evidence="6" id="KW-0472">Membrane</keyword>
<sequence>MSDAPTPTPTGKAWWAPTMGRMTVRARIATAAVVAGLLAVTLVVWNTPAVSSLVGADADEPTAAELALRERNAELEAQLHTSRSQTDALRDVLGDEQAARKKGEEDRAAAQAQREADAAQQEQAEQGTGSSGSSRSTGSGRRTAGSSAAGGGTVTAGTRGDRPNNPSTPVADDPAAPPAGPAKPAAPSRAALLDPATRYFGMYTEQAPFNWATFDDAAQSVGRSQNMVGYFGGWDERFRANAVTRAWERGLMPMLTWESRPIGSQNDVVDEPEYSLPKIIAGDFDAYLTQYAQDIVATGLPLAIRLDHEMNSTWYPWAEQTSAGAPINGNGVGDYVRMWQHVHDVFEAAGANQYVIWVWAPNIVNNLPSRFQDPAFLEALYPGDAYVDWVGVSGYQRPPFKAENDSTFDYTYGRTLEQLRAITDKKILLAEVGASEIGGTKPAWVRSFFQGFDPGANDDVIGLAWFNLAVTTYVDGQLATNDWRVDSRANSLEAFRTGIADPARRFGGQALATAAAAEPAEPAPAATTAAAEPTPEPTPTATPVPTTTPEPTPAPTATPSAAPSPTPAATP</sequence>
<dbReference type="RefSeq" id="WP_221286345.1">
    <property type="nucleotide sequence ID" value="NZ_BJVQ01000003.1"/>
</dbReference>
<dbReference type="InterPro" id="IPR017853">
    <property type="entry name" value="GH"/>
</dbReference>
<dbReference type="SUPFAM" id="SSF51445">
    <property type="entry name" value="(Trans)glycosidases"/>
    <property type="match status" value="1"/>
</dbReference>
<feature type="domain" description="GH26" evidence="7">
    <location>
        <begin position="181"/>
        <end position="489"/>
    </location>
</feature>
<feature type="compositionally biased region" description="Low complexity" evidence="5">
    <location>
        <begin position="109"/>
        <end position="147"/>
    </location>
</feature>
<feature type="active site" description="Nucleophile" evidence="4">
    <location>
        <position position="431"/>
    </location>
</feature>
<dbReference type="AlphaFoldDB" id="A0A511F9Q9"/>
<evidence type="ECO:0000256" key="6">
    <source>
        <dbReference type="SAM" id="Phobius"/>
    </source>
</evidence>
<comment type="similarity">
    <text evidence="1 4">Belongs to the glycosyl hydrolase 26 family.</text>
</comment>
<dbReference type="PROSITE" id="PS51764">
    <property type="entry name" value="GH26"/>
    <property type="match status" value="1"/>
</dbReference>
<keyword evidence="3 4" id="KW-0326">Glycosidase</keyword>
<dbReference type="PANTHER" id="PTHR40079">
    <property type="entry name" value="MANNAN ENDO-1,4-BETA-MANNOSIDASE E-RELATED"/>
    <property type="match status" value="1"/>
</dbReference>
<feature type="compositionally biased region" description="Low complexity" evidence="5">
    <location>
        <begin position="512"/>
        <end position="533"/>
    </location>
</feature>
<evidence type="ECO:0000256" key="3">
    <source>
        <dbReference type="ARBA" id="ARBA00023295"/>
    </source>
</evidence>
<dbReference type="Proteomes" id="UP000321723">
    <property type="component" value="Unassembled WGS sequence"/>
</dbReference>
<evidence type="ECO:0000259" key="7">
    <source>
        <dbReference type="PROSITE" id="PS51764"/>
    </source>
</evidence>
<dbReference type="Gene3D" id="3.20.20.80">
    <property type="entry name" value="Glycosidases"/>
    <property type="match status" value="1"/>
</dbReference>
<gene>
    <name evidence="8" type="ORF">CHO01_04100</name>
    <name evidence="9" type="ORF">HNR08_002159</name>
</gene>
<dbReference type="GO" id="GO:0016985">
    <property type="term" value="F:mannan endo-1,4-beta-mannosidase activity"/>
    <property type="evidence" value="ECO:0007669"/>
    <property type="project" value="InterPro"/>
</dbReference>
<dbReference type="Pfam" id="PF02156">
    <property type="entry name" value="Glyco_hydro_26"/>
    <property type="match status" value="1"/>
</dbReference>
<dbReference type="PANTHER" id="PTHR40079:SF4">
    <property type="entry name" value="GH26 DOMAIN-CONTAINING PROTEIN-RELATED"/>
    <property type="match status" value="1"/>
</dbReference>
<feature type="region of interest" description="Disordered" evidence="5">
    <location>
        <begin position="512"/>
        <end position="571"/>
    </location>
</feature>
<reference evidence="8 10" key="1">
    <citation type="submission" date="2019-07" db="EMBL/GenBank/DDBJ databases">
        <title>Whole genome shotgun sequence of Cellulomonas hominis NBRC 16055.</title>
        <authorList>
            <person name="Hosoyama A."/>
            <person name="Uohara A."/>
            <person name="Ohji S."/>
            <person name="Ichikawa N."/>
        </authorList>
    </citation>
    <scope>NUCLEOTIDE SEQUENCE [LARGE SCALE GENOMIC DNA]</scope>
    <source>
        <strain evidence="8 10">NBRC 16055</strain>
    </source>
</reference>
<feature type="transmembrane region" description="Helical" evidence="6">
    <location>
        <begin position="28"/>
        <end position="45"/>
    </location>
</feature>
<feature type="compositionally biased region" description="Basic and acidic residues" evidence="5">
    <location>
        <begin position="97"/>
        <end position="108"/>
    </location>
</feature>
<keyword evidence="6" id="KW-0812">Transmembrane</keyword>
<feature type="compositionally biased region" description="Pro residues" evidence="5">
    <location>
        <begin position="534"/>
        <end position="571"/>
    </location>
</feature>
<evidence type="ECO:0000256" key="5">
    <source>
        <dbReference type="SAM" id="MobiDB-lite"/>
    </source>
</evidence>
<dbReference type="GO" id="GO:0006080">
    <property type="term" value="P:substituted mannan metabolic process"/>
    <property type="evidence" value="ECO:0007669"/>
    <property type="project" value="InterPro"/>
</dbReference>
<comment type="caution">
    <text evidence="8">The sequence shown here is derived from an EMBL/GenBank/DDBJ whole genome shotgun (WGS) entry which is preliminary data.</text>
</comment>
<dbReference type="EMBL" id="BJVQ01000003">
    <property type="protein sequence ID" value="GEL45294.1"/>
    <property type="molecule type" value="Genomic_DNA"/>
</dbReference>
<feature type="region of interest" description="Disordered" evidence="5">
    <location>
        <begin position="97"/>
        <end position="188"/>
    </location>
</feature>
<name>A0A511F9Q9_9CELL</name>
<evidence type="ECO:0000256" key="1">
    <source>
        <dbReference type="ARBA" id="ARBA00007754"/>
    </source>
</evidence>
<protein>
    <recommendedName>
        <fullName evidence="7">GH26 domain-containing protein</fullName>
    </recommendedName>
</protein>
<evidence type="ECO:0000256" key="2">
    <source>
        <dbReference type="ARBA" id="ARBA00022801"/>
    </source>
</evidence>
<keyword evidence="6" id="KW-1133">Transmembrane helix</keyword>